<feature type="compositionally biased region" description="Pro residues" evidence="1">
    <location>
        <begin position="758"/>
        <end position="771"/>
    </location>
</feature>
<feature type="compositionally biased region" description="Polar residues" evidence="1">
    <location>
        <begin position="777"/>
        <end position="788"/>
    </location>
</feature>
<name>A0A0G4F1D5_VITBC</name>
<feature type="compositionally biased region" description="Gly residues" evidence="1">
    <location>
        <begin position="981"/>
        <end position="990"/>
    </location>
</feature>
<gene>
    <name evidence="2" type="ORF">Vbra_14159</name>
</gene>
<feature type="compositionally biased region" description="Basic and acidic residues" evidence="1">
    <location>
        <begin position="1"/>
        <end position="11"/>
    </location>
</feature>
<feature type="compositionally biased region" description="Basic and acidic residues" evidence="1">
    <location>
        <begin position="818"/>
        <end position="828"/>
    </location>
</feature>
<feature type="region of interest" description="Disordered" evidence="1">
    <location>
        <begin position="865"/>
        <end position="938"/>
    </location>
</feature>
<feature type="region of interest" description="Disordered" evidence="1">
    <location>
        <begin position="960"/>
        <end position="1014"/>
    </location>
</feature>
<feature type="compositionally biased region" description="Polar residues" evidence="1">
    <location>
        <begin position="870"/>
        <end position="883"/>
    </location>
</feature>
<feature type="region of interest" description="Disordered" evidence="1">
    <location>
        <begin position="1"/>
        <end position="27"/>
    </location>
</feature>
<feature type="compositionally biased region" description="Pro residues" evidence="1">
    <location>
        <begin position="622"/>
        <end position="634"/>
    </location>
</feature>
<keyword evidence="3" id="KW-1185">Reference proteome</keyword>
<proteinExistence type="predicted"/>
<feature type="compositionally biased region" description="Low complexity" evidence="1">
    <location>
        <begin position="889"/>
        <end position="904"/>
    </location>
</feature>
<feature type="compositionally biased region" description="Pro residues" evidence="1">
    <location>
        <begin position="480"/>
        <end position="491"/>
    </location>
</feature>
<feature type="region of interest" description="Disordered" evidence="1">
    <location>
        <begin position="547"/>
        <end position="851"/>
    </location>
</feature>
<reference evidence="2 3" key="1">
    <citation type="submission" date="2014-11" db="EMBL/GenBank/DDBJ databases">
        <authorList>
            <person name="Zhu J."/>
            <person name="Qi W."/>
            <person name="Song R."/>
        </authorList>
    </citation>
    <scope>NUCLEOTIDE SEQUENCE [LARGE SCALE GENOMIC DNA]</scope>
</reference>
<feature type="region of interest" description="Disordered" evidence="1">
    <location>
        <begin position="232"/>
        <end position="324"/>
    </location>
</feature>
<sequence length="1014" mass="107667">MRAVGRTKEEPGLFQDQDDSPAPSVATPQQSIVQELQTFSMYWQGHRAHRMAAGHTLPGSSPPVSAALRAFVDRLGELGCSWLVQGRTAKALFKQEMTVPPPADGDGDNTRPSTERERDQKYEKIWSTLATSERAYWATRNVQKLNTLHSTLAEVGLELPRPPEQQWAAKMNEQGILPRGTALPLDQPHILIEVFRHLPTAEQDQWRQKYLQQGATLDFYMGALVEFLTTEKELERQPTQAPAPEPGPVAAPAAGLSLDPFQPPTLNMLDEEDDPDRSSPDPSHLRGSMGFVSDGGVGLAVKRERGVPQQQVEEEGEETKRVRRGTAPMHWEQWEQRRAQEVAPIVEAISSSMQRDVAELVQRHWVTQDPLEQAELLRAIAQKRALQQELVKSTIPALPWVGVRPPPPRRGNNKRGVPPVGLFDEIRMSTGGPSTYSPMPLATGHILSPPQMPPPPRPFGSVRSVVGSAACTAAGAPFARRPPMPRPPPTAPLIAMSSPPAQDQRVRPSFPPPPFDLGSRGSSPAQMAVPAGRGVEMAAGTAPIAQDGEVEQGWGHGEGEAGPPAGEGGGFEEMPHFVDPPSPSASDAPMSSSAESDEGDNGAGAAGVASTKKEKGVGQPHALPPPAPLPPALPPAAALDDDEYERLINLPADDPFGLGKEDDRQIGGCVFPGDSLMQEDDDDPLPPLHQCFGGHSNDTDSDEDMPKKPPPTHSSEATSALPALPPAAATEEPAPDHQAEDEAAAKEADSWIGQLKKPPSPSAQAPPPPLPVAASSHTATSVWPSCSHSEFGDLSEARSPPGQVDVPYGEAVAGTDPKAQEVRPDGRRPGFASPSGTDFLASPFDEFPDMTPRIFEAEGGKAASFVMPKTSDSPAVKTSSPTAGENHEASSGVGASAPAAADNGGIKDLSPVPVSRSPLHFRPILPRQGPKLEGPGPSALPQCFVGPFYLYAPPHPSMQISGLPPPHSTSVPPRLPCRQGGVSGAAGRGTAGRSRGQIAMQQAVTRPSACLEQE</sequence>
<dbReference type="EMBL" id="CDMY01000356">
    <property type="protein sequence ID" value="CEM05195.1"/>
    <property type="molecule type" value="Genomic_DNA"/>
</dbReference>
<accession>A0A0G4F1D5</accession>
<evidence type="ECO:0000313" key="3">
    <source>
        <dbReference type="Proteomes" id="UP000041254"/>
    </source>
</evidence>
<feature type="compositionally biased region" description="Low complexity" evidence="1">
    <location>
        <begin position="584"/>
        <end position="594"/>
    </location>
</feature>
<feature type="region of interest" description="Disordered" evidence="1">
    <location>
        <begin position="476"/>
        <end position="532"/>
    </location>
</feature>
<dbReference type="Proteomes" id="UP000041254">
    <property type="component" value="Unassembled WGS sequence"/>
</dbReference>
<feature type="region of interest" description="Disordered" evidence="1">
    <location>
        <begin position="93"/>
        <end position="120"/>
    </location>
</feature>
<protein>
    <submittedName>
        <fullName evidence="2">Uncharacterized protein</fullName>
    </submittedName>
</protein>
<feature type="compositionally biased region" description="Basic and acidic residues" evidence="1">
    <location>
        <begin position="734"/>
        <end position="749"/>
    </location>
</feature>
<evidence type="ECO:0000313" key="2">
    <source>
        <dbReference type="EMBL" id="CEM05195.1"/>
    </source>
</evidence>
<evidence type="ECO:0000256" key="1">
    <source>
        <dbReference type="SAM" id="MobiDB-lite"/>
    </source>
</evidence>
<feature type="compositionally biased region" description="Low complexity" evidence="1">
    <location>
        <begin position="714"/>
        <end position="732"/>
    </location>
</feature>
<feature type="region of interest" description="Disordered" evidence="1">
    <location>
        <begin position="402"/>
        <end position="421"/>
    </location>
</feature>
<dbReference type="InParanoid" id="A0A0G4F1D5"/>
<dbReference type="VEuPathDB" id="CryptoDB:Vbra_14159"/>
<organism evidence="2 3">
    <name type="scientific">Vitrella brassicaformis (strain CCMP3155)</name>
    <dbReference type="NCBI Taxonomy" id="1169540"/>
    <lineage>
        <taxon>Eukaryota</taxon>
        <taxon>Sar</taxon>
        <taxon>Alveolata</taxon>
        <taxon>Colpodellida</taxon>
        <taxon>Vitrellaceae</taxon>
        <taxon>Vitrella</taxon>
    </lineage>
</organism>
<dbReference type="AlphaFoldDB" id="A0A0G4F1D5"/>